<proteinExistence type="predicted"/>
<keyword evidence="1" id="KW-0472">Membrane</keyword>
<dbReference type="KEGG" id="tgr:Tgr7_2610"/>
<feature type="transmembrane region" description="Helical" evidence="1">
    <location>
        <begin position="63"/>
        <end position="84"/>
    </location>
</feature>
<evidence type="ECO:0000313" key="2">
    <source>
        <dbReference type="EMBL" id="ACL73685.1"/>
    </source>
</evidence>
<protein>
    <submittedName>
        <fullName evidence="2">Uncharacterized protein</fullName>
    </submittedName>
</protein>
<evidence type="ECO:0000256" key="1">
    <source>
        <dbReference type="SAM" id="Phobius"/>
    </source>
</evidence>
<feature type="transmembrane region" description="Helical" evidence="1">
    <location>
        <begin position="91"/>
        <end position="109"/>
    </location>
</feature>
<sequence length="159" mass="17443">MENRDEEPAGVNTPESAALTGLANLFKLVFVMLVLALLWILAVVVAIYYSYVSLDGSFQQGLATTSLAALMLAVAVPVLFTVVLRRPLWHSIAVAILAAGILWLAALVPGALRDVLLSLGVGVWFVLAIDYYIVYRIKAWKKRMESDAREASRDIRLVL</sequence>
<dbReference type="AlphaFoldDB" id="B8GM98"/>
<reference evidence="2 3" key="1">
    <citation type="journal article" date="2011" name="Stand. Genomic Sci.">
        <title>Complete genome sequence of 'Thioalkalivibrio sulfidophilus' HL-EbGr7.</title>
        <authorList>
            <person name="Muyzer G."/>
            <person name="Sorokin D.Y."/>
            <person name="Mavromatis K."/>
            <person name="Lapidus A."/>
            <person name="Clum A."/>
            <person name="Ivanova N."/>
            <person name="Pati A."/>
            <person name="d'Haeseleer P."/>
            <person name="Woyke T."/>
            <person name="Kyrpides N.C."/>
        </authorList>
    </citation>
    <scope>NUCLEOTIDE SEQUENCE [LARGE SCALE GENOMIC DNA]</scope>
    <source>
        <strain evidence="2 3">HL-EbGR7</strain>
    </source>
</reference>
<keyword evidence="3" id="KW-1185">Reference proteome</keyword>
<dbReference type="Proteomes" id="UP000002383">
    <property type="component" value="Chromosome"/>
</dbReference>
<feature type="transmembrane region" description="Helical" evidence="1">
    <location>
        <begin position="28"/>
        <end position="51"/>
    </location>
</feature>
<keyword evidence="1" id="KW-0812">Transmembrane</keyword>
<dbReference type="HOGENOM" id="CLU_1659934_0_0_6"/>
<name>B8GM98_THISH</name>
<gene>
    <name evidence="2" type="ordered locus">Tgr7_2610</name>
</gene>
<evidence type="ECO:0000313" key="3">
    <source>
        <dbReference type="Proteomes" id="UP000002383"/>
    </source>
</evidence>
<dbReference type="OrthoDB" id="9839385at2"/>
<dbReference type="EMBL" id="CP001339">
    <property type="protein sequence ID" value="ACL73685.1"/>
    <property type="molecule type" value="Genomic_DNA"/>
</dbReference>
<keyword evidence="1" id="KW-1133">Transmembrane helix</keyword>
<feature type="transmembrane region" description="Helical" evidence="1">
    <location>
        <begin position="115"/>
        <end position="134"/>
    </location>
</feature>
<organism evidence="2 3">
    <name type="scientific">Thioalkalivibrio sulfidiphilus (strain HL-EbGR7)</name>
    <dbReference type="NCBI Taxonomy" id="396588"/>
    <lineage>
        <taxon>Bacteria</taxon>
        <taxon>Pseudomonadati</taxon>
        <taxon>Pseudomonadota</taxon>
        <taxon>Gammaproteobacteria</taxon>
        <taxon>Chromatiales</taxon>
        <taxon>Ectothiorhodospiraceae</taxon>
        <taxon>Thioalkalivibrio</taxon>
    </lineage>
</organism>
<accession>B8GM98</accession>